<keyword evidence="2" id="KW-0874">Quinone</keyword>
<feature type="transmembrane region" description="Helical" evidence="2">
    <location>
        <begin position="6"/>
        <end position="23"/>
    </location>
</feature>
<feature type="transmembrane region" description="Helical" evidence="2">
    <location>
        <begin position="96"/>
        <end position="116"/>
    </location>
</feature>
<feature type="transmembrane region" description="Helical" evidence="2">
    <location>
        <begin position="53"/>
        <end position="75"/>
    </location>
</feature>
<comment type="subcellular location">
    <subcellularLocation>
        <location evidence="2">Cell membrane</location>
        <topology evidence="2">Multi-pass membrane protein</topology>
    </subcellularLocation>
</comment>
<dbReference type="GO" id="GO:0048038">
    <property type="term" value="F:quinone binding"/>
    <property type="evidence" value="ECO:0007669"/>
    <property type="project" value="UniProtKB-UniRule"/>
</dbReference>
<protein>
    <recommendedName>
        <fullName evidence="2">NADH-quinone oxidoreductase subunit J</fullName>
        <ecNumber evidence="2">7.1.1.-</ecNumber>
    </recommendedName>
</protein>
<comment type="catalytic activity">
    <reaction evidence="2">
        <text>a quinone + NADH + 5 H(+)(in) = a quinol + NAD(+) + 4 H(+)(out)</text>
        <dbReference type="Rhea" id="RHEA:57888"/>
        <dbReference type="ChEBI" id="CHEBI:15378"/>
        <dbReference type="ChEBI" id="CHEBI:24646"/>
        <dbReference type="ChEBI" id="CHEBI:57540"/>
        <dbReference type="ChEBI" id="CHEBI:57945"/>
        <dbReference type="ChEBI" id="CHEBI:132124"/>
    </reaction>
</comment>
<evidence type="ECO:0000256" key="2">
    <source>
        <dbReference type="RuleBase" id="RU004429"/>
    </source>
</evidence>
<keyword evidence="2" id="KW-0472">Membrane</keyword>
<reference evidence="4" key="1">
    <citation type="submission" date="2020-02" db="EMBL/GenBank/DDBJ databases">
        <title>Genomic and physiological characterization of two novel Nitrospinaceae genera.</title>
        <authorList>
            <person name="Mueller A.J."/>
            <person name="Jung M.-Y."/>
            <person name="Strachan C.R."/>
            <person name="Herbold C.W."/>
            <person name="Kirkegaard R.H."/>
            <person name="Daims H."/>
        </authorList>
    </citation>
    <scope>NUCLEOTIDE SEQUENCE [LARGE SCALE GENOMIC DNA]</scope>
</reference>
<sequence length="169" mass="18227">MELLTFYPLAGFCVFLALGVVFNTSPINSALCLIAMMLGLAGVFAIQQAHFIAILQVIIYAGAIMVLFMFVIMLLNLKTDDAENWSMRDGNKYLSILTGFLALGALYKIICVVGEAKMDNPATLTDDFGTTVRVGTSLFTDFVLPFEVASILLLAAMVGAVVLAKTKID</sequence>
<dbReference type="KEGG" id="nva:G3M78_10035"/>
<dbReference type="Gene3D" id="1.20.120.1200">
    <property type="entry name" value="NADH-ubiquinone/plastoquinone oxidoreductase chain 6, subunit NuoJ"/>
    <property type="match status" value="1"/>
</dbReference>
<gene>
    <name evidence="3" type="ORF">G3M78_10035</name>
</gene>
<organism evidence="3 4">
    <name type="scientific">Candidatus Nitrohelix vancouverensis</name>
    <dbReference type="NCBI Taxonomy" id="2705534"/>
    <lineage>
        <taxon>Bacteria</taxon>
        <taxon>Pseudomonadati</taxon>
        <taxon>Nitrospinota/Tectimicrobiota group</taxon>
        <taxon>Nitrospinota</taxon>
        <taxon>Nitrospinia</taxon>
        <taxon>Nitrospinales</taxon>
        <taxon>Nitrospinaceae</taxon>
        <taxon>Candidatus Nitrohelix</taxon>
    </lineage>
</organism>
<name>A0A7T0G3T0_9BACT</name>
<keyword evidence="2" id="KW-0520">NAD</keyword>
<dbReference type="InterPro" id="IPR042106">
    <property type="entry name" value="Nuo/plastoQ_OxRdtase_6_NuoJ"/>
</dbReference>
<feature type="transmembrane region" description="Helical" evidence="2">
    <location>
        <begin position="142"/>
        <end position="164"/>
    </location>
</feature>
<comment type="function">
    <text evidence="2">NDH-1 shuttles electrons from NADH, via FMN and iron-sulfur (Fe-S) centers, to quinones in the respiratory chain. Couples the redox reaction to proton translocation (for every two electrons transferred, four hydrogen ions are translocated across the cytoplasmic membrane), and thus conserves the redox energy in a proton gradient.</text>
</comment>
<evidence type="ECO:0000313" key="3">
    <source>
        <dbReference type="EMBL" id="QPJ65715.1"/>
    </source>
</evidence>
<evidence type="ECO:0000256" key="1">
    <source>
        <dbReference type="ARBA" id="ARBA00005698"/>
    </source>
</evidence>
<keyword evidence="2" id="KW-0812">Transmembrane</keyword>
<dbReference type="AlphaFoldDB" id="A0A7T0G3T0"/>
<dbReference type="InterPro" id="IPR001457">
    <property type="entry name" value="NADH_UbQ/plastoQ_OxRdtase_su6"/>
</dbReference>
<dbReference type="EMBL" id="CP048620">
    <property type="protein sequence ID" value="QPJ65715.1"/>
    <property type="molecule type" value="Genomic_DNA"/>
</dbReference>
<keyword evidence="2" id="KW-1003">Cell membrane</keyword>
<dbReference type="PANTHER" id="PTHR33269:SF17">
    <property type="entry name" value="NADH-UBIQUINONE OXIDOREDUCTASE CHAIN 6"/>
    <property type="match status" value="1"/>
</dbReference>
<dbReference type="PANTHER" id="PTHR33269">
    <property type="entry name" value="NADH-UBIQUINONE OXIDOREDUCTASE CHAIN 6"/>
    <property type="match status" value="1"/>
</dbReference>
<comment type="similarity">
    <text evidence="1 2">Belongs to the complex I subunit 6 family.</text>
</comment>
<feature type="transmembrane region" description="Helical" evidence="2">
    <location>
        <begin position="30"/>
        <end position="47"/>
    </location>
</feature>
<dbReference type="GO" id="GO:0005886">
    <property type="term" value="C:plasma membrane"/>
    <property type="evidence" value="ECO:0007669"/>
    <property type="project" value="UniProtKB-SubCell"/>
</dbReference>
<accession>A0A7T0G3T0</accession>
<dbReference type="EC" id="7.1.1.-" evidence="2"/>
<evidence type="ECO:0000313" key="4">
    <source>
        <dbReference type="Proteomes" id="UP000594464"/>
    </source>
</evidence>
<dbReference type="Pfam" id="PF00499">
    <property type="entry name" value="Oxidored_q3"/>
    <property type="match status" value="1"/>
</dbReference>
<keyword evidence="2" id="KW-1133">Transmembrane helix</keyword>
<dbReference type="GO" id="GO:0008137">
    <property type="term" value="F:NADH dehydrogenase (ubiquinone) activity"/>
    <property type="evidence" value="ECO:0007669"/>
    <property type="project" value="UniProtKB-UniRule"/>
</dbReference>
<proteinExistence type="inferred from homology"/>
<dbReference type="Proteomes" id="UP000594464">
    <property type="component" value="Chromosome"/>
</dbReference>